<keyword evidence="1" id="KW-0472">Membrane</keyword>
<feature type="transmembrane region" description="Helical" evidence="1">
    <location>
        <begin position="426"/>
        <end position="449"/>
    </location>
</feature>
<dbReference type="Pfam" id="PF14296">
    <property type="entry name" value="O-ag_pol_Wzy"/>
    <property type="match status" value="1"/>
</dbReference>
<feature type="transmembrane region" description="Helical" evidence="1">
    <location>
        <begin position="12"/>
        <end position="31"/>
    </location>
</feature>
<dbReference type="EMBL" id="CP047656">
    <property type="protein sequence ID" value="QHJ12069.1"/>
    <property type="molecule type" value="Genomic_DNA"/>
</dbReference>
<evidence type="ECO:0008006" key="4">
    <source>
        <dbReference type="Google" id="ProtNLM"/>
    </source>
</evidence>
<organism evidence="2 3">
    <name type="scientific">Paraglaciecola mesophila</name>
    <dbReference type="NCBI Taxonomy" id="197222"/>
    <lineage>
        <taxon>Bacteria</taxon>
        <taxon>Pseudomonadati</taxon>
        <taxon>Pseudomonadota</taxon>
        <taxon>Gammaproteobacteria</taxon>
        <taxon>Alteromonadales</taxon>
        <taxon>Alteromonadaceae</taxon>
        <taxon>Paraglaciecola</taxon>
    </lineage>
</organism>
<keyword evidence="3" id="KW-1185">Reference proteome</keyword>
<dbReference type="KEGG" id="pmes:FX988_02315"/>
<name>A0A857JJ48_9ALTE</name>
<sequence>MLSTVNNSAMQKVIGVWVISLTGILVLAAYFNVFEAPRNVLESITAIHWVALSAILYFSLPRGMWSICFIFMTVLGVFHVGLVFASALNGITDKDTLYQISRWYYSVETDNAIHIVNLAMIGFALGAICFSKEPSASIEGPRENSAYQKRLFHIGGLSLALFVGLFFLLTIITGALNSYGAYLEVMSHSPLYSLIFSYLYFFIGISLVLLCVVYRPGYGYWYFALFAVWALVAFKVGLRGEVMFPSAVAACMLGRKGAPIKSSLLLIGVIGFLVLTGIVKNARVSGDYSGDLSVNPLNAVAEMGSSLRAVQETVTWRKHENFDLLLGGSYWAPFERQFALFIPQLERVDVQEDGRLLNIVVQNKAGPIGFSAIAEAYINFGEKGVILLFFGLAALMAKLDSSTSNIRNNLYIGVGLLPMFVTVRNSFIHVPVQIVLGMLISTFIMYIAFKKDKTTRMSPEWVN</sequence>
<protein>
    <recommendedName>
        <fullName evidence="4">O-antigen polysaccharide polymerase Wzy</fullName>
    </recommendedName>
</protein>
<proteinExistence type="predicted"/>
<dbReference type="OrthoDB" id="5190879at2"/>
<reference evidence="2 3" key="1">
    <citation type="submission" date="2019-12" db="EMBL/GenBank/DDBJ databases">
        <title>Genome sequencing and assembly of endphytes of Porphyra tenera.</title>
        <authorList>
            <person name="Park J.M."/>
            <person name="Shin R."/>
            <person name="Jo S.H."/>
        </authorList>
    </citation>
    <scope>NUCLEOTIDE SEQUENCE [LARGE SCALE GENOMIC DNA]</scope>
    <source>
        <strain evidence="2 3">GPM4</strain>
    </source>
</reference>
<feature type="transmembrane region" description="Helical" evidence="1">
    <location>
        <begin position="43"/>
        <end position="60"/>
    </location>
</feature>
<feature type="transmembrane region" description="Helical" evidence="1">
    <location>
        <begin position="220"/>
        <end position="238"/>
    </location>
</feature>
<dbReference type="AlphaFoldDB" id="A0A857JJ48"/>
<dbReference type="InterPro" id="IPR029468">
    <property type="entry name" value="O-ag_pol_Wzy"/>
</dbReference>
<accession>A0A857JJ48</accession>
<keyword evidence="1" id="KW-1133">Transmembrane helix</keyword>
<evidence type="ECO:0000256" key="1">
    <source>
        <dbReference type="SAM" id="Phobius"/>
    </source>
</evidence>
<gene>
    <name evidence="2" type="ORF">FX988_02315</name>
</gene>
<feature type="transmembrane region" description="Helical" evidence="1">
    <location>
        <begin position="192"/>
        <end position="213"/>
    </location>
</feature>
<keyword evidence="1" id="KW-0812">Transmembrane</keyword>
<feature type="transmembrane region" description="Helical" evidence="1">
    <location>
        <begin position="111"/>
        <end position="130"/>
    </location>
</feature>
<dbReference type="Proteomes" id="UP000464524">
    <property type="component" value="Chromosome"/>
</dbReference>
<evidence type="ECO:0000313" key="2">
    <source>
        <dbReference type="EMBL" id="QHJ12069.1"/>
    </source>
</evidence>
<feature type="transmembrane region" description="Helical" evidence="1">
    <location>
        <begin position="258"/>
        <end position="279"/>
    </location>
</feature>
<feature type="transmembrane region" description="Helical" evidence="1">
    <location>
        <begin position="67"/>
        <end position="91"/>
    </location>
</feature>
<feature type="transmembrane region" description="Helical" evidence="1">
    <location>
        <begin position="151"/>
        <end position="172"/>
    </location>
</feature>
<evidence type="ECO:0000313" key="3">
    <source>
        <dbReference type="Proteomes" id="UP000464524"/>
    </source>
</evidence>
<dbReference type="RefSeq" id="WP_160179963.1">
    <property type="nucleotide sequence ID" value="NZ_CP047656.1"/>
</dbReference>